<reference evidence="6 7" key="1">
    <citation type="submission" date="2016-02" db="EMBL/GenBank/DDBJ databases">
        <authorList>
            <person name="Wen L."/>
            <person name="He K."/>
            <person name="Yang H."/>
        </authorList>
    </citation>
    <scope>NUCLEOTIDE SEQUENCE [LARGE SCALE GENOMIC DNA]</scope>
    <source>
        <strain evidence="6 7">TSA40</strain>
    </source>
</reference>
<dbReference type="InterPro" id="IPR000847">
    <property type="entry name" value="LysR_HTH_N"/>
</dbReference>
<dbReference type="PROSITE" id="PS50931">
    <property type="entry name" value="HTH_LYSR"/>
    <property type="match status" value="1"/>
</dbReference>
<evidence type="ECO:0000313" key="6">
    <source>
        <dbReference type="EMBL" id="OWW21648.1"/>
    </source>
</evidence>
<evidence type="ECO:0000256" key="1">
    <source>
        <dbReference type="ARBA" id="ARBA00009437"/>
    </source>
</evidence>
<dbReference type="RefSeq" id="WP_088708499.1">
    <property type="nucleotide sequence ID" value="NZ_LSTO01000001.1"/>
</dbReference>
<dbReference type="PANTHER" id="PTHR30346">
    <property type="entry name" value="TRANSCRIPTIONAL DUAL REGULATOR HCAR-RELATED"/>
    <property type="match status" value="1"/>
</dbReference>
<evidence type="ECO:0000256" key="4">
    <source>
        <dbReference type="ARBA" id="ARBA00023163"/>
    </source>
</evidence>
<dbReference type="GO" id="GO:0003677">
    <property type="term" value="F:DNA binding"/>
    <property type="evidence" value="ECO:0007669"/>
    <property type="project" value="UniProtKB-KW"/>
</dbReference>
<evidence type="ECO:0000313" key="7">
    <source>
        <dbReference type="Proteomes" id="UP000197535"/>
    </source>
</evidence>
<dbReference type="CDD" id="cd08412">
    <property type="entry name" value="PBP2_PAO1_like"/>
    <property type="match status" value="1"/>
</dbReference>
<dbReference type="Gene3D" id="1.10.10.10">
    <property type="entry name" value="Winged helix-like DNA-binding domain superfamily/Winged helix DNA-binding domain"/>
    <property type="match status" value="1"/>
</dbReference>
<protein>
    <submittedName>
        <fullName evidence="6">LysR family transcriptional regulator</fullName>
    </submittedName>
</protein>
<dbReference type="EMBL" id="LSTO01000001">
    <property type="protein sequence ID" value="OWW21648.1"/>
    <property type="molecule type" value="Genomic_DNA"/>
</dbReference>
<dbReference type="InterPro" id="IPR005119">
    <property type="entry name" value="LysR_subst-bd"/>
</dbReference>
<dbReference type="InterPro" id="IPR036390">
    <property type="entry name" value="WH_DNA-bd_sf"/>
</dbReference>
<dbReference type="PANTHER" id="PTHR30346:SF0">
    <property type="entry name" value="HCA OPERON TRANSCRIPTIONAL ACTIVATOR HCAR"/>
    <property type="match status" value="1"/>
</dbReference>
<comment type="similarity">
    <text evidence="1">Belongs to the LysR transcriptional regulatory family.</text>
</comment>
<evidence type="ECO:0000256" key="2">
    <source>
        <dbReference type="ARBA" id="ARBA00023015"/>
    </source>
</evidence>
<dbReference type="AlphaFoldDB" id="A0A254TPJ6"/>
<accession>A0A254TPJ6</accession>
<evidence type="ECO:0000256" key="3">
    <source>
        <dbReference type="ARBA" id="ARBA00023125"/>
    </source>
</evidence>
<dbReference type="Proteomes" id="UP000197535">
    <property type="component" value="Unassembled WGS sequence"/>
</dbReference>
<keyword evidence="2" id="KW-0805">Transcription regulation</keyword>
<feature type="domain" description="HTH lysR-type" evidence="5">
    <location>
        <begin position="4"/>
        <end position="62"/>
    </location>
</feature>
<evidence type="ECO:0000259" key="5">
    <source>
        <dbReference type="PROSITE" id="PS50931"/>
    </source>
</evidence>
<sequence>MIPFTLRQLEYFVAAARHGSTSRAAAALSVSQPSISTAIGELESLWKEALFYRKHAQGLELTSAGKRRYHQAQAVLQGAVALGAAQDGGISGELAVGCFSTLGPMYLPAIMRTFIELYPDVKLKIVEGDTEELVSQVERGMLDLAIIYDMGLLRELAITPLGQQSPYVLLPATHKLARQPSLRVSNLSGEPFILIDLPHSRDYFLSILHVGGATPRLVLKTHSIEMVRSLVANGHGVSILVTRPSRDYSYDGKRIVCKPLEGNLPPQKIVAAAAAEGRLSPAAEAFIRVARNHF</sequence>
<keyword evidence="7" id="KW-1185">Reference proteome</keyword>
<dbReference type="Pfam" id="PF03466">
    <property type="entry name" value="LysR_substrate"/>
    <property type="match status" value="1"/>
</dbReference>
<dbReference type="InterPro" id="IPR036388">
    <property type="entry name" value="WH-like_DNA-bd_sf"/>
</dbReference>
<proteinExistence type="inferred from homology"/>
<dbReference type="OrthoDB" id="9072091at2"/>
<dbReference type="GO" id="GO:0032993">
    <property type="term" value="C:protein-DNA complex"/>
    <property type="evidence" value="ECO:0007669"/>
    <property type="project" value="TreeGrafter"/>
</dbReference>
<dbReference type="Gene3D" id="3.40.190.10">
    <property type="entry name" value="Periplasmic binding protein-like II"/>
    <property type="match status" value="2"/>
</dbReference>
<keyword evidence="4" id="KW-0804">Transcription</keyword>
<dbReference type="SUPFAM" id="SSF46785">
    <property type="entry name" value="Winged helix' DNA-binding domain"/>
    <property type="match status" value="1"/>
</dbReference>
<gene>
    <name evidence="6" type="ORF">AYR66_21330</name>
</gene>
<dbReference type="GO" id="GO:0003700">
    <property type="term" value="F:DNA-binding transcription factor activity"/>
    <property type="evidence" value="ECO:0007669"/>
    <property type="project" value="InterPro"/>
</dbReference>
<organism evidence="6 7">
    <name type="scientific">Noviherbaspirillum denitrificans</name>
    <dbReference type="NCBI Taxonomy" id="1968433"/>
    <lineage>
        <taxon>Bacteria</taxon>
        <taxon>Pseudomonadati</taxon>
        <taxon>Pseudomonadota</taxon>
        <taxon>Betaproteobacteria</taxon>
        <taxon>Burkholderiales</taxon>
        <taxon>Oxalobacteraceae</taxon>
        <taxon>Noviherbaspirillum</taxon>
    </lineage>
</organism>
<dbReference type="Pfam" id="PF00126">
    <property type="entry name" value="HTH_1"/>
    <property type="match status" value="1"/>
</dbReference>
<name>A0A254TPJ6_9BURK</name>
<dbReference type="SUPFAM" id="SSF53850">
    <property type="entry name" value="Periplasmic binding protein-like II"/>
    <property type="match status" value="1"/>
</dbReference>
<keyword evidence="3" id="KW-0238">DNA-binding</keyword>
<comment type="caution">
    <text evidence="6">The sequence shown here is derived from an EMBL/GenBank/DDBJ whole genome shotgun (WGS) entry which is preliminary data.</text>
</comment>